<evidence type="ECO:0000313" key="3">
    <source>
        <dbReference type="EMBL" id="GAG93619.1"/>
    </source>
</evidence>
<protein>
    <recommendedName>
        <fullName evidence="2">NAD-dependent epimerase/dehydratase domain-containing protein</fullName>
    </recommendedName>
</protein>
<reference evidence="3" key="1">
    <citation type="journal article" date="2014" name="Front. Microbiol.">
        <title>High frequency of phylogenetically diverse reductive dehalogenase-homologous genes in deep subseafloor sedimentary metagenomes.</title>
        <authorList>
            <person name="Kawai M."/>
            <person name="Futagami T."/>
            <person name="Toyoda A."/>
            <person name="Takaki Y."/>
            <person name="Nishi S."/>
            <person name="Hori S."/>
            <person name="Arai W."/>
            <person name="Tsubouchi T."/>
            <person name="Morono Y."/>
            <person name="Uchiyama I."/>
            <person name="Ito T."/>
            <person name="Fujiyama A."/>
            <person name="Inagaki F."/>
            <person name="Takami H."/>
        </authorList>
    </citation>
    <scope>NUCLEOTIDE SEQUENCE</scope>
    <source>
        <strain evidence="3">Expedition CK06-06</strain>
    </source>
</reference>
<evidence type="ECO:0000256" key="1">
    <source>
        <dbReference type="ARBA" id="ARBA00007637"/>
    </source>
</evidence>
<comment type="similarity">
    <text evidence="1">Belongs to the NAD(P)-dependent epimerase/dehydratase family.</text>
</comment>
<proteinExistence type="inferred from homology"/>
<dbReference type="InterPro" id="IPR001509">
    <property type="entry name" value="Epimerase_deHydtase"/>
</dbReference>
<dbReference type="EMBL" id="BART01027484">
    <property type="protein sequence ID" value="GAG93619.1"/>
    <property type="molecule type" value="Genomic_DNA"/>
</dbReference>
<dbReference type="SUPFAM" id="SSF51735">
    <property type="entry name" value="NAD(P)-binding Rossmann-fold domains"/>
    <property type="match status" value="1"/>
</dbReference>
<feature type="non-terminal residue" evidence="3">
    <location>
        <position position="275"/>
    </location>
</feature>
<accession>X1BCF7</accession>
<dbReference type="InterPro" id="IPR036291">
    <property type="entry name" value="NAD(P)-bd_dom_sf"/>
</dbReference>
<evidence type="ECO:0000259" key="2">
    <source>
        <dbReference type="Pfam" id="PF01370"/>
    </source>
</evidence>
<organism evidence="3">
    <name type="scientific">marine sediment metagenome</name>
    <dbReference type="NCBI Taxonomy" id="412755"/>
    <lineage>
        <taxon>unclassified sequences</taxon>
        <taxon>metagenomes</taxon>
        <taxon>ecological metagenomes</taxon>
    </lineage>
</organism>
<dbReference type="PANTHER" id="PTHR43000">
    <property type="entry name" value="DTDP-D-GLUCOSE 4,6-DEHYDRATASE-RELATED"/>
    <property type="match status" value="1"/>
</dbReference>
<gene>
    <name evidence="3" type="ORF">S01H4_48717</name>
</gene>
<name>X1BCF7_9ZZZZ</name>
<feature type="domain" description="NAD-dependent epimerase/dehydratase" evidence="2">
    <location>
        <begin position="1"/>
        <end position="238"/>
    </location>
</feature>
<dbReference type="Pfam" id="PF01370">
    <property type="entry name" value="Epimerase"/>
    <property type="match status" value="1"/>
</dbReference>
<dbReference type="CDD" id="cd08946">
    <property type="entry name" value="SDR_e"/>
    <property type="match status" value="1"/>
</dbReference>
<dbReference type="AlphaFoldDB" id="X1BCF7"/>
<feature type="non-terminal residue" evidence="3">
    <location>
        <position position="1"/>
    </location>
</feature>
<sequence length="275" mass="30685">VLITGGYGQLGSWLTYRFAGVGKEVIVLDVVDKDLDYLKEVKDKIRFVRASVLDFPKLVEVFIQYKDKIEGIIHTVAITADPSLEGNPHQALMINLTGTVNMLELARLFKIKKFLFASSGAVYGEVKDNPSELTHPLHPSDLYGASKVAGELIGQQYEHHYGLDFRSARLYFFFGPGRLPSQQTELFKNLLGPLEGLPGLKLKKGADQKLGFTYVKDIAYGTYLLYKAENLKHKSVNISSEQPISFLQMVSLAQKYSDKPTQVEIGPGKLFPRGE</sequence>
<comment type="caution">
    <text evidence="3">The sequence shown here is derived from an EMBL/GenBank/DDBJ whole genome shotgun (WGS) entry which is preliminary data.</text>
</comment>
<dbReference type="Gene3D" id="3.40.50.720">
    <property type="entry name" value="NAD(P)-binding Rossmann-like Domain"/>
    <property type="match status" value="1"/>
</dbReference>